<dbReference type="KEGG" id="llu:AKJ09_11375"/>
<reference evidence="1 2" key="1">
    <citation type="submission" date="2015-08" db="EMBL/GenBank/DDBJ databases">
        <authorList>
            <person name="Babu N.S."/>
            <person name="Beckwith C.J."/>
            <person name="Beseler K.G."/>
            <person name="Brison A."/>
            <person name="Carone J.V."/>
            <person name="Caskin T.P."/>
            <person name="Diamond M."/>
            <person name="Durham M.E."/>
            <person name="Foxe J.M."/>
            <person name="Go M."/>
            <person name="Henderson B.A."/>
            <person name="Jones I.B."/>
            <person name="McGettigan J.A."/>
            <person name="Micheletti S.J."/>
            <person name="Nasrallah M.E."/>
            <person name="Ortiz D."/>
            <person name="Piller C.R."/>
            <person name="Privatt S.R."/>
            <person name="Schneider S.L."/>
            <person name="Sharp S."/>
            <person name="Smith T.C."/>
            <person name="Stanton J.D."/>
            <person name="Ullery H.E."/>
            <person name="Wilson R.J."/>
            <person name="Serrano M.G."/>
            <person name="Buck G."/>
            <person name="Lee V."/>
            <person name="Wang Y."/>
            <person name="Carvalho R."/>
            <person name="Voegtly L."/>
            <person name="Shi R."/>
            <person name="Duckworth R."/>
            <person name="Johnson A."/>
            <person name="Loviza R."/>
            <person name="Walstead R."/>
            <person name="Shah Z."/>
            <person name="Kiflezghi M."/>
            <person name="Wade K."/>
            <person name="Ball S.L."/>
            <person name="Bradley K.W."/>
            <person name="Asai D.J."/>
            <person name="Bowman C.A."/>
            <person name="Russell D.A."/>
            <person name="Pope W.H."/>
            <person name="Jacobs-Sera D."/>
            <person name="Hendrix R.W."/>
            <person name="Hatfull G.F."/>
        </authorList>
    </citation>
    <scope>NUCLEOTIDE SEQUENCE [LARGE SCALE GENOMIC DNA]</scope>
    <source>
        <strain evidence="1 2">DSM 27648</strain>
    </source>
</reference>
<sequence length="182" mass="19399">MLVPLGYATEAGADPGAGSDAGDEPAEAAQCNELKQRGNPVESVRSVGGVIPTMNGGTIADGTYVLTAVTDFNDVPPDGFQAPYGTETLRIRGGKIKEVFTYPSGDVRRFEATLSIDGANLRITPTCEWDSNPVHFPLLGDWAPAAYPFVATSFSASPTTFTFSTPRGNHQRLILVFKRLCD</sequence>
<keyword evidence="1" id="KW-0347">Helicase</keyword>
<proteinExistence type="predicted"/>
<organism evidence="1 2">
    <name type="scientific">Labilithrix luteola</name>
    <dbReference type="NCBI Taxonomy" id="1391654"/>
    <lineage>
        <taxon>Bacteria</taxon>
        <taxon>Pseudomonadati</taxon>
        <taxon>Myxococcota</taxon>
        <taxon>Polyangia</taxon>
        <taxon>Polyangiales</taxon>
        <taxon>Labilitrichaceae</taxon>
        <taxon>Labilithrix</taxon>
    </lineage>
</organism>
<keyword evidence="1" id="KW-0378">Hydrolase</keyword>
<keyword evidence="1" id="KW-0547">Nucleotide-binding</keyword>
<dbReference type="AlphaFoldDB" id="A0A0K1QGE1"/>
<evidence type="ECO:0000313" key="2">
    <source>
        <dbReference type="Proteomes" id="UP000064967"/>
    </source>
</evidence>
<dbReference type="GO" id="GO:0004386">
    <property type="term" value="F:helicase activity"/>
    <property type="evidence" value="ECO:0007669"/>
    <property type="project" value="UniProtKB-KW"/>
</dbReference>
<keyword evidence="1" id="KW-0067">ATP-binding</keyword>
<gene>
    <name evidence="1" type="ORF">AKJ09_11375</name>
</gene>
<accession>A0A0K1QGE1</accession>
<protein>
    <submittedName>
        <fullName evidence="1">DNA helicase related protein</fullName>
    </submittedName>
</protein>
<name>A0A0K1QGE1_9BACT</name>
<evidence type="ECO:0000313" key="1">
    <source>
        <dbReference type="EMBL" id="AKV04712.1"/>
    </source>
</evidence>
<dbReference type="Proteomes" id="UP000064967">
    <property type="component" value="Chromosome"/>
</dbReference>
<dbReference type="EMBL" id="CP012333">
    <property type="protein sequence ID" value="AKV04712.1"/>
    <property type="molecule type" value="Genomic_DNA"/>
</dbReference>
<keyword evidence="2" id="KW-1185">Reference proteome</keyword>